<sequence length="396" mass="43005">MIAIPVAVLLACLPYLTRATNANNRSQIYEFPLKSTNVLAVVPPPLVFNYSSIFLPESVTLVAAKTTPFHVYHPDFYRIIGPSPRLTVVWSNDEYAAAHEAPVYHQPSNALFFAANAGAPLGRSGLNQSNVVWRMDIGQAVSLVGNATLNAEGDYVGGNVTLQAVLNTDHQLENVNGGTNYRGNLVFMTEGRGDSLPSGITVVNPVKPYNATALLPLVILNNFFGRQFNSLNDVAYHRKSGDLFFTDPTYGFTQDFRPSPGFPNQVYRFNEDSGLVSIVADGFSMPNGICFSPDQRTAYVADTGLVMKDRDPTRPATIYAFDVSEGGIFCNRRTFAFGIGDGIAVYNPQGVLLGKIFTGTGAANFIWGGDGKIFIMAETKVYLAEISAKGDPIWND</sequence>
<dbReference type="Proteomes" id="UP001243375">
    <property type="component" value="Unassembled WGS sequence"/>
</dbReference>
<dbReference type="EMBL" id="JASBWU010000033">
    <property type="protein sequence ID" value="KAJ9111023.1"/>
    <property type="molecule type" value="Genomic_DNA"/>
</dbReference>
<evidence type="ECO:0000313" key="1">
    <source>
        <dbReference type="EMBL" id="KAJ9111023.1"/>
    </source>
</evidence>
<name>A0ACC2WGZ8_9TREE</name>
<protein>
    <submittedName>
        <fullName evidence="1">Uncharacterized protein</fullName>
    </submittedName>
</protein>
<proteinExistence type="predicted"/>
<evidence type="ECO:0000313" key="2">
    <source>
        <dbReference type="Proteomes" id="UP001243375"/>
    </source>
</evidence>
<keyword evidence="2" id="KW-1185">Reference proteome</keyword>
<organism evidence="1 2">
    <name type="scientific">Naganishia vaughanmartiniae</name>
    <dbReference type="NCBI Taxonomy" id="1424756"/>
    <lineage>
        <taxon>Eukaryota</taxon>
        <taxon>Fungi</taxon>
        <taxon>Dikarya</taxon>
        <taxon>Basidiomycota</taxon>
        <taxon>Agaricomycotina</taxon>
        <taxon>Tremellomycetes</taxon>
        <taxon>Filobasidiales</taxon>
        <taxon>Filobasidiaceae</taxon>
        <taxon>Naganishia</taxon>
    </lineage>
</organism>
<comment type="caution">
    <text evidence="1">The sequence shown here is derived from an EMBL/GenBank/DDBJ whole genome shotgun (WGS) entry which is preliminary data.</text>
</comment>
<reference evidence="1" key="1">
    <citation type="submission" date="2023-04" db="EMBL/GenBank/DDBJ databases">
        <title>Draft Genome sequencing of Naganishia species isolated from polar environments using Oxford Nanopore Technology.</title>
        <authorList>
            <person name="Leo P."/>
            <person name="Venkateswaran K."/>
        </authorList>
    </citation>
    <scope>NUCLEOTIDE SEQUENCE</scope>
    <source>
        <strain evidence="1">MNA-CCFEE 5425</strain>
    </source>
</reference>
<gene>
    <name evidence="1" type="ORF">QFC22_006619</name>
</gene>
<accession>A0ACC2WGZ8</accession>